<dbReference type="PANTHER" id="PTHR47331">
    <property type="entry name" value="PHD-TYPE DOMAIN-CONTAINING PROTEIN"/>
    <property type="match status" value="1"/>
</dbReference>
<keyword evidence="1" id="KW-0472">Membrane</keyword>
<protein>
    <recommendedName>
        <fullName evidence="4">Integrase catalytic domain-containing protein</fullName>
    </recommendedName>
</protein>
<dbReference type="Gene3D" id="3.30.420.10">
    <property type="entry name" value="Ribonuclease H-like superfamily/Ribonuclease H"/>
    <property type="match status" value="1"/>
</dbReference>
<evidence type="ECO:0000313" key="2">
    <source>
        <dbReference type="EMBL" id="KAG5667048.1"/>
    </source>
</evidence>
<proteinExistence type="predicted"/>
<dbReference type="SUPFAM" id="SSF53098">
    <property type="entry name" value="Ribonuclease H-like"/>
    <property type="match status" value="1"/>
</dbReference>
<dbReference type="EMBL" id="JADBJN010000004">
    <property type="protein sequence ID" value="KAG5667048.1"/>
    <property type="molecule type" value="Genomic_DNA"/>
</dbReference>
<accession>A0A9J6BBV8</accession>
<keyword evidence="3" id="KW-1185">Reference proteome</keyword>
<gene>
    <name evidence="2" type="ORF">PVAND_015049</name>
</gene>
<evidence type="ECO:0008006" key="4">
    <source>
        <dbReference type="Google" id="ProtNLM"/>
    </source>
</evidence>
<comment type="caution">
    <text evidence="2">The sequence shown here is derived from an EMBL/GenBank/DDBJ whole genome shotgun (WGS) entry which is preliminary data.</text>
</comment>
<dbReference type="InterPro" id="IPR012337">
    <property type="entry name" value="RNaseH-like_sf"/>
</dbReference>
<dbReference type="Proteomes" id="UP001107558">
    <property type="component" value="Chromosome 4"/>
</dbReference>
<dbReference type="OrthoDB" id="7761851at2759"/>
<evidence type="ECO:0000313" key="3">
    <source>
        <dbReference type="Proteomes" id="UP001107558"/>
    </source>
</evidence>
<evidence type="ECO:0000256" key="1">
    <source>
        <dbReference type="SAM" id="Phobius"/>
    </source>
</evidence>
<dbReference type="AlphaFoldDB" id="A0A9J6BBV8"/>
<dbReference type="GO" id="GO:0003676">
    <property type="term" value="F:nucleic acid binding"/>
    <property type="evidence" value="ECO:0007669"/>
    <property type="project" value="InterPro"/>
</dbReference>
<reference evidence="2" key="1">
    <citation type="submission" date="2021-03" db="EMBL/GenBank/DDBJ databases">
        <title>Chromosome level genome of the anhydrobiotic midge Polypedilum vanderplanki.</title>
        <authorList>
            <person name="Yoshida Y."/>
            <person name="Kikawada T."/>
            <person name="Gusev O."/>
        </authorList>
    </citation>
    <scope>NUCLEOTIDE SEQUENCE</scope>
    <source>
        <strain evidence="2">NIAS01</strain>
        <tissue evidence="2">Whole body or cell culture</tissue>
    </source>
</reference>
<feature type="transmembrane region" description="Helical" evidence="1">
    <location>
        <begin position="308"/>
        <end position="328"/>
    </location>
</feature>
<name>A0A9J6BBV8_POLVA</name>
<organism evidence="2 3">
    <name type="scientific">Polypedilum vanderplanki</name>
    <name type="common">Sleeping chironomid midge</name>
    <dbReference type="NCBI Taxonomy" id="319348"/>
    <lineage>
        <taxon>Eukaryota</taxon>
        <taxon>Metazoa</taxon>
        <taxon>Ecdysozoa</taxon>
        <taxon>Arthropoda</taxon>
        <taxon>Hexapoda</taxon>
        <taxon>Insecta</taxon>
        <taxon>Pterygota</taxon>
        <taxon>Neoptera</taxon>
        <taxon>Endopterygota</taxon>
        <taxon>Diptera</taxon>
        <taxon>Nematocera</taxon>
        <taxon>Chironomoidea</taxon>
        <taxon>Chironomidae</taxon>
        <taxon>Chironominae</taxon>
        <taxon>Polypedilum</taxon>
        <taxon>Polypedilum</taxon>
    </lineage>
</organism>
<dbReference type="InterPro" id="IPR036397">
    <property type="entry name" value="RNaseH_sf"/>
</dbReference>
<sequence length="359" mass="41455">MADLSQERINKSNPFQHVGIDCAGPTNMKFLELRRAKDLKVWVVVFVCMLTRVVHLELNNSLDIEHFLQAFDRFCVRRNTPDTIISDNGRNFNGANRIMMQNWLKIRQSTMTSKRIRWKFIPRYSASFGANVLRKITILSLPNEKSYIDAIDTKFVQHFAASNNYSYQDWHNLVYDNYAWKFWPIGHCINLALKLSTEKSDHYCHINDLDHQMTPTKHEITHVCHNISKVFKSALIEFPKIENCSILENSKIIAGNWHYTLYNLKEKPIADESSNETIEPATLTFIRLELSDLNDSYLFKPSDHPIKFGSLVTVVSIALIVAGAFLLYKSKMRPRVNDLFPNYVGPMMAISPLAIPNRA</sequence>
<keyword evidence="1" id="KW-1133">Transmembrane helix</keyword>
<keyword evidence="1" id="KW-0812">Transmembrane</keyword>